<evidence type="ECO:0000256" key="1">
    <source>
        <dbReference type="SAM" id="MobiDB-lite"/>
    </source>
</evidence>
<feature type="non-terminal residue" evidence="3">
    <location>
        <position position="1"/>
    </location>
</feature>
<gene>
    <name evidence="3" type="ORF">RDB_LOCUS96511</name>
</gene>
<comment type="caution">
    <text evidence="3">The sequence shown here is derived from an EMBL/GenBank/DDBJ whole genome shotgun (WGS) entry which is preliminary data.</text>
</comment>
<dbReference type="AlphaFoldDB" id="A0A8H3E5Y6"/>
<keyword evidence="2" id="KW-1133">Transmembrane helix</keyword>
<keyword evidence="2" id="KW-0812">Transmembrane</keyword>
<evidence type="ECO:0000313" key="3">
    <source>
        <dbReference type="EMBL" id="CAE7158477.1"/>
    </source>
</evidence>
<dbReference type="Proteomes" id="UP000663827">
    <property type="component" value="Unassembled WGS sequence"/>
</dbReference>
<feature type="region of interest" description="Disordered" evidence="1">
    <location>
        <begin position="146"/>
        <end position="195"/>
    </location>
</feature>
<reference evidence="3" key="1">
    <citation type="submission" date="2021-01" db="EMBL/GenBank/DDBJ databases">
        <authorList>
            <person name="Kaushik A."/>
        </authorList>
    </citation>
    <scope>NUCLEOTIDE SEQUENCE</scope>
    <source>
        <strain evidence="3">AG5</strain>
    </source>
</reference>
<organism evidence="3 4">
    <name type="scientific">Rhizoctonia solani</name>
    <dbReference type="NCBI Taxonomy" id="456999"/>
    <lineage>
        <taxon>Eukaryota</taxon>
        <taxon>Fungi</taxon>
        <taxon>Dikarya</taxon>
        <taxon>Basidiomycota</taxon>
        <taxon>Agaricomycotina</taxon>
        <taxon>Agaricomycetes</taxon>
        <taxon>Cantharellales</taxon>
        <taxon>Ceratobasidiaceae</taxon>
        <taxon>Rhizoctonia</taxon>
    </lineage>
</organism>
<proteinExistence type="predicted"/>
<sequence length="195" mass="21853">SSQGAWTVEPPRVLNEFAYHPLQAVLSHLPPPRDEKSQANTPKMHQITSYIKQAFLYPGAMIATPIVAAIMFVAIGGGALDDAIIGVPDSLMRWWKGTLTQKKRVNVQVFTSEETTSTRRTRKPSRLESAFEQLEMHARKQRRKRLAEQAAASLSIKPVDKQSTRMSPPVSGPRVVGTRRRRSRGGSYDMEMQNL</sequence>
<protein>
    <submittedName>
        <fullName evidence="3">Uncharacterized protein</fullName>
    </submittedName>
</protein>
<keyword evidence="2" id="KW-0472">Membrane</keyword>
<feature type="transmembrane region" description="Helical" evidence="2">
    <location>
        <begin position="54"/>
        <end position="80"/>
    </location>
</feature>
<accession>A0A8H3E5Y6</accession>
<dbReference type="EMBL" id="CAJNJQ010002012">
    <property type="protein sequence ID" value="CAE7158477.1"/>
    <property type="molecule type" value="Genomic_DNA"/>
</dbReference>
<feature type="compositionally biased region" description="Low complexity" evidence="1">
    <location>
        <begin position="167"/>
        <end position="176"/>
    </location>
</feature>
<name>A0A8H3E5Y6_9AGAM</name>
<evidence type="ECO:0000313" key="4">
    <source>
        <dbReference type="Proteomes" id="UP000663827"/>
    </source>
</evidence>
<evidence type="ECO:0000256" key="2">
    <source>
        <dbReference type="SAM" id="Phobius"/>
    </source>
</evidence>